<organism evidence="5">
    <name type="scientific">Chromera velia CCMP2878</name>
    <dbReference type="NCBI Taxonomy" id="1169474"/>
    <lineage>
        <taxon>Eukaryota</taxon>
        <taxon>Sar</taxon>
        <taxon>Alveolata</taxon>
        <taxon>Colpodellida</taxon>
        <taxon>Chromeraceae</taxon>
        <taxon>Chromera</taxon>
    </lineage>
</organism>
<dbReference type="EMBL" id="CDMZ01001042">
    <property type="protein sequence ID" value="CEM26177.1"/>
    <property type="molecule type" value="Genomic_DNA"/>
</dbReference>
<sequence>MVRRMFLPFYSKERGPPRIRMQLCGVKGGRFYRVIVANTRDPARGKHMEVLGSVVPEKKNGIEELRMRFTRLKFWLAVGCEFTPMTERVLGVSGLIPPPPPQYGRRSQGLYTALSEMASARQMGRLKELAEYHKEGAYSYSSEREVEDEDGNTKMVKERTHQFLR</sequence>
<accession>A0A0G4GAT4</accession>
<dbReference type="GO" id="GO:0003735">
    <property type="term" value="F:structural constituent of ribosome"/>
    <property type="evidence" value="ECO:0007669"/>
    <property type="project" value="InterPro"/>
</dbReference>
<dbReference type="Gene3D" id="3.30.1320.10">
    <property type="match status" value="1"/>
</dbReference>
<dbReference type="SUPFAM" id="SSF54565">
    <property type="entry name" value="Ribosomal protein S16"/>
    <property type="match status" value="1"/>
</dbReference>
<protein>
    <recommendedName>
        <fullName evidence="6">Ribosomal protein S16</fullName>
    </recommendedName>
</protein>
<dbReference type="PhylomeDB" id="A0A0G4GAT4"/>
<evidence type="ECO:0000256" key="4">
    <source>
        <dbReference type="SAM" id="MobiDB-lite"/>
    </source>
</evidence>
<evidence type="ECO:0008006" key="6">
    <source>
        <dbReference type="Google" id="ProtNLM"/>
    </source>
</evidence>
<keyword evidence="3" id="KW-0687">Ribonucleoprotein</keyword>
<evidence type="ECO:0000256" key="3">
    <source>
        <dbReference type="ARBA" id="ARBA00023274"/>
    </source>
</evidence>
<dbReference type="AlphaFoldDB" id="A0A0G4GAT4"/>
<dbReference type="PANTHER" id="PTHR12919:SF20">
    <property type="entry name" value="SMALL RIBOSOMAL SUBUNIT PROTEIN BS16M"/>
    <property type="match status" value="1"/>
</dbReference>
<dbReference type="GO" id="GO:0005739">
    <property type="term" value="C:mitochondrion"/>
    <property type="evidence" value="ECO:0007669"/>
    <property type="project" value="GOC"/>
</dbReference>
<reference evidence="5" key="1">
    <citation type="submission" date="2014-11" db="EMBL/GenBank/DDBJ databases">
        <authorList>
            <person name="Otto D Thomas"/>
            <person name="Naeem Raeece"/>
        </authorList>
    </citation>
    <scope>NUCLEOTIDE SEQUENCE</scope>
</reference>
<dbReference type="Pfam" id="PF00886">
    <property type="entry name" value="Ribosomal_S16"/>
    <property type="match status" value="1"/>
</dbReference>
<feature type="compositionally biased region" description="Basic and acidic residues" evidence="4">
    <location>
        <begin position="151"/>
        <end position="165"/>
    </location>
</feature>
<dbReference type="GO" id="GO:0015935">
    <property type="term" value="C:small ribosomal subunit"/>
    <property type="evidence" value="ECO:0007669"/>
    <property type="project" value="TreeGrafter"/>
</dbReference>
<dbReference type="InterPro" id="IPR023803">
    <property type="entry name" value="Ribosomal_bS16_dom_sf"/>
</dbReference>
<dbReference type="PANTHER" id="PTHR12919">
    <property type="entry name" value="30S RIBOSOMAL PROTEIN S16"/>
    <property type="match status" value="1"/>
</dbReference>
<dbReference type="VEuPathDB" id="CryptoDB:Cvel_21052"/>
<evidence type="ECO:0000313" key="5">
    <source>
        <dbReference type="EMBL" id="CEM26177.1"/>
    </source>
</evidence>
<comment type="similarity">
    <text evidence="1">Belongs to the bacterial ribosomal protein bS16 family.</text>
</comment>
<keyword evidence="2" id="KW-0689">Ribosomal protein</keyword>
<dbReference type="GO" id="GO:0032543">
    <property type="term" value="P:mitochondrial translation"/>
    <property type="evidence" value="ECO:0007669"/>
    <property type="project" value="TreeGrafter"/>
</dbReference>
<dbReference type="InterPro" id="IPR000307">
    <property type="entry name" value="Ribosomal_bS16"/>
</dbReference>
<name>A0A0G4GAT4_9ALVE</name>
<gene>
    <name evidence="5" type="ORF">Cvel_21052</name>
</gene>
<evidence type="ECO:0000256" key="1">
    <source>
        <dbReference type="ARBA" id="ARBA00006668"/>
    </source>
</evidence>
<feature type="region of interest" description="Disordered" evidence="4">
    <location>
        <begin position="143"/>
        <end position="165"/>
    </location>
</feature>
<proteinExistence type="inferred from homology"/>
<evidence type="ECO:0000256" key="2">
    <source>
        <dbReference type="ARBA" id="ARBA00022980"/>
    </source>
</evidence>